<dbReference type="EMBL" id="CP037452">
    <property type="protein sequence ID" value="QDV52050.1"/>
    <property type="molecule type" value="Genomic_DNA"/>
</dbReference>
<evidence type="ECO:0000313" key="3">
    <source>
        <dbReference type="Proteomes" id="UP000318313"/>
    </source>
</evidence>
<keyword evidence="3" id="KW-1185">Reference proteome</keyword>
<dbReference type="Proteomes" id="UP000318313">
    <property type="component" value="Chromosome"/>
</dbReference>
<organism evidence="2 3">
    <name type="scientific">Gimesia fumaroli</name>
    <dbReference type="NCBI Taxonomy" id="2527976"/>
    <lineage>
        <taxon>Bacteria</taxon>
        <taxon>Pseudomonadati</taxon>
        <taxon>Planctomycetota</taxon>
        <taxon>Planctomycetia</taxon>
        <taxon>Planctomycetales</taxon>
        <taxon>Planctomycetaceae</taxon>
        <taxon>Gimesia</taxon>
    </lineage>
</organism>
<evidence type="ECO:0000313" key="2">
    <source>
        <dbReference type="EMBL" id="QDV52050.1"/>
    </source>
</evidence>
<proteinExistence type="predicted"/>
<dbReference type="AlphaFoldDB" id="A0A518IG39"/>
<feature type="transmembrane region" description="Helical" evidence="1">
    <location>
        <begin position="428"/>
        <end position="446"/>
    </location>
</feature>
<sequence>MAANWLLLMLVFATPSQSDFSVDQLFEQYEQNRNSFQSLELDCVYDWSHSEELAISIDAEIENLKIQLQSEDLPRAVIQRIKAKASPNASFEEAKQEFIAHRAMMRTLELRGILQYEHITFCMTPKLWDLRLYLNPKMSNSRQKAALARGLTSFTGGDFQQAQRKTIGEWLCLEPYPNSTVPVALKKTIWDTRHSPLPLFFESGLLKSDSTTHWDTFWDDRNQIKLFGSWTSESGDSLQLLIKPIDELQFQFVALDIAKGTMPRWTAVMRCIDDHRVETLTQEQVTKLAQQVGSLKDQSTTDVHLAAGPFYIIYYEKYQKFDTAGWYPLRLIHNTIAQHTTTETYQKKLDWRETPFGIGSIKTMQVKSIAVNDDVSPVEPLKLPPNTIILDLDTANNTITDDTPVKAADRFMTRLLGRMLWGTLKRNAAIFIGGTFIVCLIGFLIWRRLKRNSLPASEV</sequence>
<keyword evidence="1" id="KW-1133">Transmembrane helix</keyword>
<protein>
    <submittedName>
        <fullName evidence="2">Uncharacterized protein</fullName>
    </submittedName>
</protein>
<evidence type="ECO:0000256" key="1">
    <source>
        <dbReference type="SAM" id="Phobius"/>
    </source>
</evidence>
<reference evidence="2 3" key="1">
    <citation type="submission" date="2019-03" db="EMBL/GenBank/DDBJ databases">
        <title>Deep-cultivation of Planctomycetes and their phenomic and genomic characterization uncovers novel biology.</title>
        <authorList>
            <person name="Wiegand S."/>
            <person name="Jogler M."/>
            <person name="Boedeker C."/>
            <person name="Pinto D."/>
            <person name="Vollmers J."/>
            <person name="Rivas-Marin E."/>
            <person name="Kohn T."/>
            <person name="Peeters S.H."/>
            <person name="Heuer A."/>
            <person name="Rast P."/>
            <person name="Oberbeckmann S."/>
            <person name="Bunk B."/>
            <person name="Jeske O."/>
            <person name="Meyerdierks A."/>
            <person name="Storesund J.E."/>
            <person name="Kallscheuer N."/>
            <person name="Luecker S."/>
            <person name="Lage O.M."/>
            <person name="Pohl T."/>
            <person name="Merkel B.J."/>
            <person name="Hornburger P."/>
            <person name="Mueller R.-W."/>
            <person name="Bruemmer F."/>
            <person name="Labrenz M."/>
            <person name="Spormann A.M."/>
            <person name="Op den Camp H."/>
            <person name="Overmann J."/>
            <person name="Amann R."/>
            <person name="Jetten M.S.M."/>
            <person name="Mascher T."/>
            <person name="Medema M.H."/>
            <person name="Devos D.P."/>
            <person name="Kaster A.-K."/>
            <person name="Ovreas L."/>
            <person name="Rohde M."/>
            <person name="Galperin M.Y."/>
            <person name="Jogler C."/>
        </authorList>
    </citation>
    <scope>NUCLEOTIDE SEQUENCE [LARGE SCALE GENOMIC DNA]</scope>
    <source>
        <strain evidence="2 3">Enr17</strain>
    </source>
</reference>
<dbReference type="OrthoDB" id="238587at2"/>
<name>A0A518IG39_9PLAN</name>
<gene>
    <name evidence="2" type="ORF">Enr17x_41090</name>
</gene>
<keyword evidence="1" id="KW-0812">Transmembrane</keyword>
<dbReference type="KEGG" id="gfm:Enr17x_41090"/>
<dbReference type="RefSeq" id="WP_145311425.1">
    <property type="nucleotide sequence ID" value="NZ_CP037452.1"/>
</dbReference>
<keyword evidence="1" id="KW-0472">Membrane</keyword>
<accession>A0A518IG39</accession>